<dbReference type="InterPro" id="IPR056937">
    <property type="entry name" value="YqbQ/XkdQ"/>
</dbReference>
<evidence type="ECO:0000259" key="1">
    <source>
        <dbReference type="Pfam" id="PF24032"/>
    </source>
</evidence>
<name>A0A9D1LPV8_9FIRM</name>
<evidence type="ECO:0000313" key="2">
    <source>
        <dbReference type="EMBL" id="HIU45849.1"/>
    </source>
</evidence>
<dbReference type="EMBL" id="DVNK01000008">
    <property type="protein sequence ID" value="HIU45849.1"/>
    <property type="molecule type" value="Genomic_DNA"/>
</dbReference>
<feature type="domain" description="YqbQ/XkdQ" evidence="1">
    <location>
        <begin position="66"/>
        <end position="316"/>
    </location>
</feature>
<proteinExistence type="predicted"/>
<protein>
    <recommendedName>
        <fullName evidence="1">YqbQ/XkdQ domain-containing protein</fullName>
    </recommendedName>
</protein>
<dbReference type="Proteomes" id="UP000824123">
    <property type="component" value="Unassembled WGS sequence"/>
</dbReference>
<accession>A0A9D1LPV8</accession>
<gene>
    <name evidence="2" type="ORF">IAC59_01150</name>
</gene>
<evidence type="ECO:0000313" key="3">
    <source>
        <dbReference type="Proteomes" id="UP000824123"/>
    </source>
</evidence>
<comment type="caution">
    <text evidence="2">The sequence shown here is derived from an EMBL/GenBank/DDBJ whole genome shotgun (WGS) entry which is preliminary data.</text>
</comment>
<dbReference type="Pfam" id="PF24032">
    <property type="entry name" value="YQBQ"/>
    <property type="match status" value="1"/>
</dbReference>
<reference evidence="2" key="1">
    <citation type="submission" date="2020-10" db="EMBL/GenBank/DDBJ databases">
        <authorList>
            <person name="Gilroy R."/>
        </authorList>
    </citation>
    <scope>NUCLEOTIDE SEQUENCE</scope>
    <source>
        <strain evidence="2">ChiSxjej2B14-8506</strain>
    </source>
</reference>
<sequence length="323" mass="34548">MSALDMDYSVYAYPTAATPVDITPAVTALEWGDLSSELAARAVITLAAVSVAGLDMADAAKLNTDIAVLVNGVVTFEGIIWDCTLTSGRELRLSCYDRLIYLTGSRDSAYFPAGNTTQSVISHICAKWDMPLTYTYMNCVHARLSYRAISVADQITRTLDAAASMVGAAYMLRMESGRLHIGVRGEGGAKCEIVSASALSYTHRRTLSDLVTRVIVVTGDGDGPIKTSATLDGDTSLGILQQVVDGAGTSLKDARAQAEQLLRERGTPAETISLECLDVAALRRGDMVRVELGSISGAFDVLGVTHTDSRTMRLELSRHVEMN</sequence>
<reference evidence="2" key="2">
    <citation type="journal article" date="2021" name="PeerJ">
        <title>Extensive microbial diversity within the chicken gut microbiome revealed by metagenomics and culture.</title>
        <authorList>
            <person name="Gilroy R."/>
            <person name="Ravi A."/>
            <person name="Getino M."/>
            <person name="Pursley I."/>
            <person name="Horton D.L."/>
            <person name="Alikhan N.F."/>
            <person name="Baker D."/>
            <person name="Gharbi K."/>
            <person name="Hall N."/>
            <person name="Watson M."/>
            <person name="Adriaenssens E.M."/>
            <person name="Foster-Nyarko E."/>
            <person name="Jarju S."/>
            <person name="Secka A."/>
            <person name="Antonio M."/>
            <person name="Oren A."/>
            <person name="Chaudhuri R.R."/>
            <person name="La Ragione R."/>
            <person name="Hildebrand F."/>
            <person name="Pallen M.J."/>
        </authorList>
    </citation>
    <scope>NUCLEOTIDE SEQUENCE</scope>
    <source>
        <strain evidence="2">ChiSxjej2B14-8506</strain>
    </source>
</reference>
<organism evidence="2 3">
    <name type="scientific">Candidatus Fimadaptatus faecigallinarum</name>
    <dbReference type="NCBI Taxonomy" id="2840814"/>
    <lineage>
        <taxon>Bacteria</taxon>
        <taxon>Bacillati</taxon>
        <taxon>Bacillota</taxon>
        <taxon>Clostridia</taxon>
        <taxon>Eubacteriales</taxon>
        <taxon>Candidatus Fimadaptatus</taxon>
    </lineage>
</organism>
<dbReference type="AlphaFoldDB" id="A0A9D1LPV8"/>